<feature type="domain" description="SnoaL-like" evidence="1">
    <location>
        <begin position="1"/>
        <end position="90"/>
    </location>
</feature>
<organism evidence="2">
    <name type="scientific">marine metagenome</name>
    <dbReference type="NCBI Taxonomy" id="408172"/>
    <lineage>
        <taxon>unclassified sequences</taxon>
        <taxon>metagenomes</taxon>
        <taxon>ecological metagenomes</taxon>
    </lineage>
</organism>
<dbReference type="Gene3D" id="3.10.450.50">
    <property type="match status" value="1"/>
</dbReference>
<protein>
    <recommendedName>
        <fullName evidence="1">SnoaL-like domain-containing protein</fullName>
    </recommendedName>
</protein>
<dbReference type="AlphaFoldDB" id="A0A381QA19"/>
<dbReference type="InterPro" id="IPR032710">
    <property type="entry name" value="NTF2-like_dom_sf"/>
</dbReference>
<accession>A0A381QA19</accession>
<dbReference type="SUPFAM" id="SSF54427">
    <property type="entry name" value="NTF2-like"/>
    <property type="match status" value="1"/>
</dbReference>
<proteinExistence type="predicted"/>
<gene>
    <name evidence="2" type="ORF">METZ01_LOCUS29026</name>
</gene>
<evidence type="ECO:0000313" key="2">
    <source>
        <dbReference type="EMBL" id="SUZ76172.1"/>
    </source>
</evidence>
<dbReference type="Pfam" id="PF13474">
    <property type="entry name" value="SnoaL_3"/>
    <property type="match status" value="1"/>
</dbReference>
<dbReference type="EMBL" id="UINC01001268">
    <property type="protein sequence ID" value="SUZ76172.1"/>
    <property type="molecule type" value="Genomic_DNA"/>
</dbReference>
<sequence>MDRLWAIEHPILCIHPGWPALTERKDVMESWKRILENPGQPGMDFYNASALVVGNIVIVTCYEELSDSIMVATNAFIEERGEIKLFHHQAGPCTQPPRPISAQTNVTL</sequence>
<evidence type="ECO:0000259" key="1">
    <source>
        <dbReference type="Pfam" id="PF13474"/>
    </source>
</evidence>
<name>A0A381QA19_9ZZZZ</name>
<dbReference type="InterPro" id="IPR037401">
    <property type="entry name" value="SnoaL-like"/>
</dbReference>
<reference evidence="2" key="1">
    <citation type="submission" date="2018-05" db="EMBL/GenBank/DDBJ databases">
        <authorList>
            <person name="Lanie J.A."/>
            <person name="Ng W.-L."/>
            <person name="Kazmierczak K.M."/>
            <person name="Andrzejewski T.M."/>
            <person name="Davidsen T.M."/>
            <person name="Wayne K.J."/>
            <person name="Tettelin H."/>
            <person name="Glass J.I."/>
            <person name="Rusch D."/>
            <person name="Podicherti R."/>
            <person name="Tsui H.-C.T."/>
            <person name="Winkler M.E."/>
        </authorList>
    </citation>
    <scope>NUCLEOTIDE SEQUENCE</scope>
</reference>